<organism evidence="1">
    <name type="scientific">uncultured Caudovirales phage</name>
    <dbReference type="NCBI Taxonomy" id="2100421"/>
    <lineage>
        <taxon>Viruses</taxon>
        <taxon>Duplodnaviria</taxon>
        <taxon>Heunggongvirae</taxon>
        <taxon>Uroviricota</taxon>
        <taxon>Caudoviricetes</taxon>
        <taxon>Peduoviridae</taxon>
        <taxon>Maltschvirus</taxon>
        <taxon>Maltschvirus maltsch</taxon>
    </lineage>
</organism>
<proteinExistence type="predicted"/>
<sequence length="129" mass="14714">MTKVVLSLFLLFVGNAFAEEWTDQEKAALVVSSALLVMDWNQTRRIATEKIPRETWHGREFARWEERNPIIGTHPSIGRVNNYFAAALIGNYLIADALDNRMYWLVGVGLLEFAVVLSNKRVGVSWSFK</sequence>
<reference evidence="1" key="1">
    <citation type="submission" date="2020-04" db="EMBL/GenBank/DDBJ databases">
        <authorList>
            <person name="Chiriac C."/>
            <person name="Salcher M."/>
            <person name="Ghai R."/>
            <person name="Kavagutti S V."/>
        </authorList>
    </citation>
    <scope>NUCLEOTIDE SEQUENCE</scope>
</reference>
<dbReference type="EMBL" id="LR796296">
    <property type="protein sequence ID" value="CAB4134760.1"/>
    <property type="molecule type" value="Genomic_DNA"/>
</dbReference>
<gene>
    <name evidence="1" type="ORF">UFOVP274_58</name>
</gene>
<evidence type="ECO:0000313" key="1">
    <source>
        <dbReference type="EMBL" id="CAB4134760.1"/>
    </source>
</evidence>
<name>A0A6J5LNV0_9CAUD</name>
<accession>A0A6J5LNV0</accession>
<protein>
    <submittedName>
        <fullName evidence="1">Uncharacterized protein</fullName>
    </submittedName>
</protein>